<reference evidence="2 3" key="1">
    <citation type="submission" date="2018-11" db="EMBL/GenBank/DDBJ databases">
        <title>Flavobacterium sp. nov., YIM 102701-2 draft genome.</title>
        <authorList>
            <person name="Li G."/>
            <person name="Jiang Y."/>
        </authorList>
    </citation>
    <scope>NUCLEOTIDE SEQUENCE [LARGE SCALE GENOMIC DNA]</scope>
    <source>
        <strain evidence="2 3">YIM 102701-2</strain>
    </source>
</reference>
<dbReference type="OrthoDB" id="6021921at2"/>
<organism evidence="2 3">
    <name type="scientific">Paenimyroides tangerinum</name>
    <dbReference type="NCBI Taxonomy" id="2488728"/>
    <lineage>
        <taxon>Bacteria</taxon>
        <taxon>Pseudomonadati</taxon>
        <taxon>Bacteroidota</taxon>
        <taxon>Flavobacteriia</taxon>
        <taxon>Flavobacteriales</taxon>
        <taxon>Flavobacteriaceae</taxon>
        <taxon>Paenimyroides</taxon>
    </lineage>
</organism>
<sequence length="230" mass="25320">MKKILFIATAIIVSATTQAQNTIQEPVIVVSGEGNVKIKPDEAVLTIGSEIKGKDAASVKIENDKVISKMIAFLKKNKIENKDFQSQNISLNRQYDYETKTEYFQATQILTVQLKDLSKYETIMFGLIEAGANTIQGVEFKSSKTTSYETEARTKAVENAKNKATDYGKALNQPVGQAVYLSEFSQVVNPRIYTMEAKMMSADASNGQTAAPGEITITSNITVHYQLGKK</sequence>
<dbReference type="GO" id="GO:0006974">
    <property type="term" value="P:DNA damage response"/>
    <property type="evidence" value="ECO:0007669"/>
    <property type="project" value="TreeGrafter"/>
</dbReference>
<name>A0A3P3W934_9FLAO</name>
<dbReference type="Proteomes" id="UP000275719">
    <property type="component" value="Unassembled WGS sequence"/>
</dbReference>
<accession>A0A3P3W934</accession>
<dbReference type="InterPro" id="IPR007497">
    <property type="entry name" value="SIMPL/DUF541"/>
</dbReference>
<dbReference type="InterPro" id="IPR052022">
    <property type="entry name" value="26kDa_periplasmic_antigen"/>
</dbReference>
<comment type="caution">
    <text evidence="2">The sequence shown here is derived from an EMBL/GenBank/DDBJ whole genome shotgun (WGS) entry which is preliminary data.</text>
</comment>
<evidence type="ECO:0000313" key="2">
    <source>
        <dbReference type="EMBL" id="RRJ91214.1"/>
    </source>
</evidence>
<evidence type="ECO:0000313" key="3">
    <source>
        <dbReference type="Proteomes" id="UP000275719"/>
    </source>
</evidence>
<dbReference type="RefSeq" id="WP_125018654.1">
    <property type="nucleotide sequence ID" value="NZ_RQVQ01000012.1"/>
</dbReference>
<dbReference type="Gene3D" id="3.30.110.170">
    <property type="entry name" value="Protein of unknown function (DUF541), domain 1"/>
    <property type="match status" value="1"/>
</dbReference>
<dbReference type="EMBL" id="RQVQ01000012">
    <property type="protein sequence ID" value="RRJ91214.1"/>
    <property type="molecule type" value="Genomic_DNA"/>
</dbReference>
<keyword evidence="1" id="KW-0732">Signal</keyword>
<gene>
    <name evidence="2" type="ORF">EG240_06840</name>
</gene>
<dbReference type="AlphaFoldDB" id="A0A3P3W934"/>
<evidence type="ECO:0000256" key="1">
    <source>
        <dbReference type="SAM" id="SignalP"/>
    </source>
</evidence>
<proteinExistence type="predicted"/>
<dbReference type="Pfam" id="PF04402">
    <property type="entry name" value="SIMPL"/>
    <property type="match status" value="1"/>
</dbReference>
<dbReference type="Gene3D" id="3.30.70.2970">
    <property type="entry name" value="Protein of unknown function (DUF541), domain 2"/>
    <property type="match status" value="1"/>
</dbReference>
<feature type="signal peptide" evidence="1">
    <location>
        <begin position="1"/>
        <end position="19"/>
    </location>
</feature>
<protein>
    <submittedName>
        <fullName evidence="2">DUF541 domain-containing protein</fullName>
    </submittedName>
</protein>
<feature type="chain" id="PRO_5018281969" evidence="1">
    <location>
        <begin position="20"/>
        <end position="230"/>
    </location>
</feature>
<dbReference type="PANTHER" id="PTHR34387">
    <property type="entry name" value="SLR1258 PROTEIN"/>
    <property type="match status" value="1"/>
</dbReference>
<keyword evidence="3" id="KW-1185">Reference proteome</keyword>
<dbReference type="PANTHER" id="PTHR34387:SF1">
    <property type="entry name" value="PERIPLASMIC IMMUNOGENIC PROTEIN"/>
    <property type="match status" value="1"/>
</dbReference>